<dbReference type="AlphaFoldDB" id="A0A0D3HJJ9"/>
<evidence type="ECO:0000313" key="3">
    <source>
        <dbReference type="Proteomes" id="UP000026960"/>
    </source>
</evidence>
<proteinExistence type="predicted"/>
<accession>A0A0D3HJJ9</accession>
<keyword evidence="3" id="KW-1185">Reference proteome</keyword>
<dbReference type="PaxDb" id="65489-OBART11G06570.1"/>
<name>A0A0D3HJJ9_9ORYZ</name>
<dbReference type="HOGENOM" id="CLU_2762238_0_0_1"/>
<sequence length="70" mass="7401">MPRYAPACQVKNQVLAGTNKCALCAPTNSDTVDGCQAEHAITWRMPLPRPLGNSGAPIPGQLSCPPPSYH</sequence>
<evidence type="ECO:0000313" key="2">
    <source>
        <dbReference type="EnsemblPlants" id="OBART11G06570.1"/>
    </source>
</evidence>
<evidence type="ECO:0000256" key="1">
    <source>
        <dbReference type="SAM" id="MobiDB-lite"/>
    </source>
</evidence>
<dbReference type="Proteomes" id="UP000026960">
    <property type="component" value="Chromosome 11"/>
</dbReference>
<feature type="region of interest" description="Disordered" evidence="1">
    <location>
        <begin position="46"/>
        <end position="70"/>
    </location>
</feature>
<dbReference type="Gramene" id="OBART11G06570.1">
    <property type="protein sequence ID" value="OBART11G06570.1"/>
    <property type="gene ID" value="OBART11G06570"/>
</dbReference>
<reference evidence="2" key="1">
    <citation type="journal article" date="2009" name="Rice">
        <title>De Novo Next Generation Sequencing of Plant Genomes.</title>
        <authorList>
            <person name="Rounsley S."/>
            <person name="Marri P.R."/>
            <person name="Yu Y."/>
            <person name="He R."/>
            <person name="Sisneros N."/>
            <person name="Goicoechea J.L."/>
            <person name="Lee S.J."/>
            <person name="Angelova A."/>
            <person name="Kudrna D."/>
            <person name="Luo M."/>
            <person name="Affourtit J."/>
            <person name="Desany B."/>
            <person name="Knight J."/>
            <person name="Niazi F."/>
            <person name="Egholm M."/>
            <person name="Wing R.A."/>
        </authorList>
    </citation>
    <scope>NUCLEOTIDE SEQUENCE [LARGE SCALE GENOMIC DNA]</scope>
    <source>
        <strain evidence="2">cv. IRGC 105608</strain>
    </source>
</reference>
<reference evidence="2" key="2">
    <citation type="submission" date="2015-03" db="UniProtKB">
        <authorList>
            <consortium name="EnsemblPlants"/>
        </authorList>
    </citation>
    <scope>IDENTIFICATION</scope>
</reference>
<organism evidence="2">
    <name type="scientific">Oryza barthii</name>
    <dbReference type="NCBI Taxonomy" id="65489"/>
    <lineage>
        <taxon>Eukaryota</taxon>
        <taxon>Viridiplantae</taxon>
        <taxon>Streptophyta</taxon>
        <taxon>Embryophyta</taxon>
        <taxon>Tracheophyta</taxon>
        <taxon>Spermatophyta</taxon>
        <taxon>Magnoliopsida</taxon>
        <taxon>Liliopsida</taxon>
        <taxon>Poales</taxon>
        <taxon>Poaceae</taxon>
        <taxon>BOP clade</taxon>
        <taxon>Oryzoideae</taxon>
        <taxon>Oryzeae</taxon>
        <taxon>Oryzinae</taxon>
        <taxon>Oryza</taxon>
    </lineage>
</organism>
<protein>
    <submittedName>
        <fullName evidence="2">Uncharacterized protein</fullName>
    </submittedName>
</protein>
<dbReference type="EnsemblPlants" id="OBART11G06570.1">
    <property type="protein sequence ID" value="OBART11G06570.1"/>
    <property type="gene ID" value="OBART11G06570"/>
</dbReference>